<sequence length="230" mass="27005">MEEKIITPKHISFDLPDDDPKDVLSINKSPRSDSSLSEIISIKTDQHAKLIAACRTKDYYNKKLERLNKQIIDLNQKGESTLSVLGKKKDELLTEKEQLTNNFYSKPSIDFLEEQYLILRDIERQQNYEIEDDNTFRKLGILDSSEDMSMLLKKLNDLLLIINPPHQKRIAQSPNEVILKRRYKVLKSTSRSSIQKATQERETLKREIQILREKLDHENERQILYQSFSS</sequence>
<protein>
    <submittedName>
        <fullName evidence="2">Uncharacterized protein</fullName>
    </submittedName>
</protein>
<dbReference type="GeneID" id="94828986"/>
<keyword evidence="1" id="KW-0175">Coiled coil</keyword>
<name>A0A1J4JM29_9EUKA</name>
<dbReference type="AlphaFoldDB" id="A0A1J4JM29"/>
<evidence type="ECO:0000313" key="3">
    <source>
        <dbReference type="Proteomes" id="UP000179807"/>
    </source>
</evidence>
<evidence type="ECO:0000313" key="2">
    <source>
        <dbReference type="EMBL" id="OHS99479.1"/>
    </source>
</evidence>
<dbReference type="EMBL" id="MLAK01001004">
    <property type="protein sequence ID" value="OHS99479.1"/>
    <property type="molecule type" value="Genomic_DNA"/>
</dbReference>
<gene>
    <name evidence="2" type="ORF">TRFO_08432</name>
</gene>
<dbReference type="Proteomes" id="UP000179807">
    <property type="component" value="Unassembled WGS sequence"/>
</dbReference>
<comment type="caution">
    <text evidence="2">The sequence shown here is derived from an EMBL/GenBank/DDBJ whole genome shotgun (WGS) entry which is preliminary data.</text>
</comment>
<keyword evidence="3" id="KW-1185">Reference proteome</keyword>
<organism evidence="2 3">
    <name type="scientific">Tritrichomonas foetus</name>
    <dbReference type="NCBI Taxonomy" id="1144522"/>
    <lineage>
        <taxon>Eukaryota</taxon>
        <taxon>Metamonada</taxon>
        <taxon>Parabasalia</taxon>
        <taxon>Tritrichomonadida</taxon>
        <taxon>Tritrichomonadidae</taxon>
        <taxon>Tritrichomonas</taxon>
    </lineage>
</organism>
<dbReference type="RefSeq" id="XP_068352616.1">
    <property type="nucleotide sequence ID" value="XM_068494282.1"/>
</dbReference>
<dbReference type="VEuPathDB" id="TrichDB:TRFO_08432"/>
<feature type="coiled-coil region" evidence="1">
    <location>
        <begin position="57"/>
        <end position="102"/>
    </location>
</feature>
<proteinExistence type="predicted"/>
<reference evidence="2" key="1">
    <citation type="submission" date="2016-10" db="EMBL/GenBank/DDBJ databases">
        <authorList>
            <person name="Benchimol M."/>
            <person name="Almeida L.G."/>
            <person name="Vasconcelos A.T."/>
            <person name="Perreira-Neves A."/>
            <person name="Rosa I.A."/>
            <person name="Tasca T."/>
            <person name="Bogo M.R."/>
            <person name="de Souza W."/>
        </authorList>
    </citation>
    <scope>NUCLEOTIDE SEQUENCE [LARGE SCALE GENOMIC DNA]</scope>
    <source>
        <strain evidence="2">K</strain>
    </source>
</reference>
<evidence type="ECO:0000256" key="1">
    <source>
        <dbReference type="SAM" id="Coils"/>
    </source>
</evidence>
<feature type="coiled-coil region" evidence="1">
    <location>
        <begin position="187"/>
        <end position="221"/>
    </location>
</feature>
<accession>A0A1J4JM29</accession>